<dbReference type="GO" id="GO:1990414">
    <property type="term" value="P:replication-born double-strand break repair via sister chromatid exchange"/>
    <property type="evidence" value="ECO:0007669"/>
    <property type="project" value="TreeGrafter"/>
</dbReference>
<dbReference type="GO" id="GO:0003682">
    <property type="term" value="F:chromatin binding"/>
    <property type="evidence" value="ECO:0007669"/>
    <property type="project" value="TreeGrafter"/>
</dbReference>
<sequence length="338" mass="38503">MSGVISILGLINPRDALFKAIFMEKKLSKHHLKEVSIPSIVLRVMEECVSVKDGGLVVIGLSRILVRKMKYLQDECSDAAHKICRKRGDRGRGVKQPSSRGITLGLDLENIYIDDQMISPEELVILPEENNAGDIQEDIDFSFNEFNDISYIEEGRLEGEDNTRGSTTTEVTQIPLEERREKRRKIVEDSELEFDSQVFRENLRNTKDIVYKEKAFDIREDLASKLSIAPEILSRICHREIYSRESVEGVRDTTLLESYGDISFGSQIVESQASEEITVEESLDVEKLPERFVFNEIAAGHSRHEKSRMFLSLLKLLGDGTLKAYQGYSYSNIECRLS</sequence>
<dbReference type="PANTHER" id="PTHR12585:SF69">
    <property type="entry name" value="FI11703P"/>
    <property type="match status" value="1"/>
</dbReference>
<protein>
    <recommendedName>
        <fullName evidence="3">Rad21/Rec8-like protein N-terminal domain-containing protein</fullName>
    </recommendedName>
</protein>
<evidence type="ECO:0000256" key="2">
    <source>
        <dbReference type="ARBA" id="ARBA00023242"/>
    </source>
</evidence>
<dbReference type="EMBL" id="CP075150">
    <property type="protein sequence ID" value="UTX43028.1"/>
    <property type="molecule type" value="Genomic_DNA"/>
</dbReference>
<dbReference type="Pfam" id="PF04825">
    <property type="entry name" value="Rad21_Rec8_N"/>
    <property type="match status" value="1"/>
</dbReference>
<evidence type="ECO:0000259" key="3">
    <source>
        <dbReference type="Pfam" id="PF04825"/>
    </source>
</evidence>
<dbReference type="InterPro" id="IPR039781">
    <property type="entry name" value="Rad21/Rec8-like"/>
</dbReference>
<evidence type="ECO:0000313" key="5">
    <source>
        <dbReference type="Proteomes" id="UP001059546"/>
    </source>
</evidence>
<evidence type="ECO:0000313" key="4">
    <source>
        <dbReference type="EMBL" id="UTX43028.1"/>
    </source>
</evidence>
<reference evidence="4" key="1">
    <citation type="submission" date="2021-05" db="EMBL/GenBank/DDBJ databases">
        <title>Encephalitozoon hellem ATCC 50604 Complete Genome.</title>
        <authorList>
            <person name="Mascarenhas dos Santos A.C."/>
            <person name="Julian A.T."/>
            <person name="Pombert J.-F."/>
        </authorList>
    </citation>
    <scope>NUCLEOTIDE SEQUENCE</scope>
    <source>
        <strain evidence="4">ATCC 50604</strain>
    </source>
</reference>
<comment type="subcellular location">
    <subcellularLocation>
        <location evidence="1">Nucleus</location>
    </subcellularLocation>
</comment>
<dbReference type="GO" id="GO:0008278">
    <property type="term" value="C:cohesin complex"/>
    <property type="evidence" value="ECO:0007669"/>
    <property type="project" value="InterPro"/>
</dbReference>
<dbReference type="AlphaFoldDB" id="A0A9Q9F861"/>
<accession>A0A9Q9F861</accession>
<proteinExistence type="predicted"/>
<dbReference type="PANTHER" id="PTHR12585">
    <property type="entry name" value="SCC1 / RAD21 FAMILY MEMBER"/>
    <property type="match status" value="1"/>
</dbReference>
<dbReference type="GO" id="GO:0007062">
    <property type="term" value="P:sister chromatid cohesion"/>
    <property type="evidence" value="ECO:0007669"/>
    <property type="project" value="InterPro"/>
</dbReference>
<keyword evidence="2" id="KW-0539">Nucleus</keyword>
<name>A0A9Q9F861_ENCHE</name>
<gene>
    <name evidence="4" type="ORF">GPU96_04g07610</name>
</gene>
<feature type="domain" description="Rad21/Rec8-like protein N-terminal" evidence="3">
    <location>
        <begin position="23"/>
        <end position="84"/>
    </location>
</feature>
<evidence type="ECO:0000256" key="1">
    <source>
        <dbReference type="ARBA" id="ARBA00004123"/>
    </source>
</evidence>
<dbReference type="Proteomes" id="UP001059546">
    <property type="component" value="Chromosome IV"/>
</dbReference>
<dbReference type="GO" id="GO:0005634">
    <property type="term" value="C:nucleus"/>
    <property type="evidence" value="ECO:0007669"/>
    <property type="project" value="UniProtKB-SubCell"/>
</dbReference>
<organism evidence="4 5">
    <name type="scientific">Encephalitozoon hellem</name>
    <name type="common">Microsporidian parasite</name>
    <dbReference type="NCBI Taxonomy" id="27973"/>
    <lineage>
        <taxon>Eukaryota</taxon>
        <taxon>Fungi</taxon>
        <taxon>Fungi incertae sedis</taxon>
        <taxon>Microsporidia</taxon>
        <taxon>Unikaryonidae</taxon>
        <taxon>Encephalitozoon</taxon>
    </lineage>
</organism>
<dbReference type="InterPro" id="IPR006910">
    <property type="entry name" value="Rad21_Rec8_N"/>
</dbReference>